<keyword evidence="19" id="KW-0511">Multifunctional enzyme</keyword>
<evidence type="ECO:0000256" key="22">
    <source>
        <dbReference type="ARBA" id="ARBA00049360"/>
    </source>
</evidence>
<keyword evidence="10" id="KW-0540">Nuclease</keyword>
<comment type="subcellular location">
    <subcellularLocation>
        <location evidence="3">Host nucleus</location>
    </subcellularLocation>
</comment>
<protein>
    <recommendedName>
        <fullName evidence="5">Replication-associated protein</fullName>
    </recommendedName>
    <alternativeName>
        <fullName evidence="20">ATP-dependent helicase Rep</fullName>
    </alternativeName>
    <alternativeName>
        <fullName evidence="21">RepP</fullName>
    </alternativeName>
</protein>
<evidence type="ECO:0000256" key="14">
    <source>
        <dbReference type="ARBA" id="ARBA00022801"/>
    </source>
</evidence>
<comment type="similarity">
    <text evidence="4">Belongs to the nanoviruses/circoviruses replication-associated protein family.</text>
</comment>
<keyword evidence="17" id="KW-0190">Covalent protein-DNA linkage</keyword>
<dbReference type="SUPFAM" id="SSF52540">
    <property type="entry name" value="P-loop containing nucleoside triphosphate hydrolases"/>
    <property type="match status" value="1"/>
</dbReference>
<keyword evidence="16" id="KW-0067">ATP-binding</keyword>
<evidence type="ECO:0000256" key="3">
    <source>
        <dbReference type="ARBA" id="ARBA00004147"/>
    </source>
</evidence>
<keyword evidence="8" id="KW-0548">Nucleotidyltransferase</keyword>
<evidence type="ECO:0000256" key="16">
    <source>
        <dbReference type="ARBA" id="ARBA00022840"/>
    </source>
</evidence>
<comment type="catalytic activity">
    <reaction evidence="22">
        <text>ATP + H2O = ADP + phosphate + H(+)</text>
        <dbReference type="Rhea" id="RHEA:13065"/>
        <dbReference type="ChEBI" id="CHEBI:15377"/>
        <dbReference type="ChEBI" id="CHEBI:15378"/>
        <dbReference type="ChEBI" id="CHEBI:30616"/>
        <dbReference type="ChEBI" id="CHEBI:43474"/>
        <dbReference type="ChEBI" id="CHEBI:456216"/>
    </reaction>
</comment>
<keyword evidence="6" id="KW-1048">Host nucleus</keyword>
<evidence type="ECO:0000256" key="23">
    <source>
        <dbReference type="SAM" id="MobiDB-lite"/>
    </source>
</evidence>
<keyword evidence="13" id="KW-0255">Endonuclease</keyword>
<dbReference type="GO" id="GO:0042025">
    <property type="term" value="C:host cell nucleus"/>
    <property type="evidence" value="ECO:0007669"/>
    <property type="project" value="UniProtKB-SubCell"/>
</dbReference>
<evidence type="ECO:0000256" key="1">
    <source>
        <dbReference type="ARBA" id="ARBA00001936"/>
    </source>
</evidence>
<dbReference type="Gene3D" id="3.40.1310.20">
    <property type="match status" value="1"/>
</dbReference>
<evidence type="ECO:0000256" key="9">
    <source>
        <dbReference type="ARBA" id="ARBA00022705"/>
    </source>
</evidence>
<dbReference type="GO" id="GO:0005524">
    <property type="term" value="F:ATP binding"/>
    <property type="evidence" value="ECO:0007669"/>
    <property type="project" value="UniProtKB-KW"/>
</dbReference>
<dbReference type="GO" id="GO:0016787">
    <property type="term" value="F:hydrolase activity"/>
    <property type="evidence" value="ECO:0007669"/>
    <property type="project" value="UniProtKB-KW"/>
</dbReference>
<dbReference type="GO" id="GO:0003723">
    <property type="term" value="F:RNA binding"/>
    <property type="evidence" value="ECO:0007669"/>
    <property type="project" value="InterPro"/>
</dbReference>
<evidence type="ECO:0000256" key="11">
    <source>
        <dbReference type="ARBA" id="ARBA00022723"/>
    </source>
</evidence>
<dbReference type="EMBL" id="MT138043">
    <property type="protein sequence ID" value="QJI53600.1"/>
    <property type="molecule type" value="Genomic_DNA"/>
</dbReference>
<accession>A0A6M3YP50</accession>
<sequence>MRQSLEHTQGGLLTASISSASEGRMTREGASSSAAGKKKRKTIRRVRRYVFTLNNYTEADCEFVRSWITSESATYAIVGKEVGENGTIHLQGYVHWKDKVSFAWMKNSLPRAHIEEAKGSDLDNEEYCGKGGDLLLRVGEPSKQGKRSDLERAVAAVKAGRSLRDIASAYSATYVRYGRGLRELRLLIGCVERDFKTEVHVIIGPPGGGKSRWIASQEGDKYYKPRSDWWDGYDGQEIVVLDDFFGWIQYDELLRICDRYPHRVPVKGGYVNFNSRKVFISSNKHAQEWYTCDYAKSNMEALFRRFTTYKWCDMQGNIEDVTPVYQINY</sequence>
<evidence type="ECO:0000256" key="15">
    <source>
        <dbReference type="ARBA" id="ARBA00022806"/>
    </source>
</evidence>
<evidence type="ECO:0000256" key="5">
    <source>
        <dbReference type="ARBA" id="ARBA00014531"/>
    </source>
</evidence>
<evidence type="ECO:0000256" key="10">
    <source>
        <dbReference type="ARBA" id="ARBA00022722"/>
    </source>
</evidence>
<dbReference type="GO" id="GO:0003724">
    <property type="term" value="F:RNA helicase activity"/>
    <property type="evidence" value="ECO:0007669"/>
    <property type="project" value="InterPro"/>
</dbReference>
<feature type="domain" description="CRESS-DNA virus Rep endonuclease" evidence="24">
    <location>
        <begin position="43"/>
        <end position="141"/>
    </location>
</feature>
<keyword evidence="12" id="KW-0547">Nucleotide-binding</keyword>
<evidence type="ECO:0000256" key="20">
    <source>
        <dbReference type="ARBA" id="ARBA00030754"/>
    </source>
</evidence>
<evidence type="ECO:0000259" key="24">
    <source>
        <dbReference type="PROSITE" id="PS52020"/>
    </source>
</evidence>
<reference evidence="25" key="1">
    <citation type="submission" date="2020-01" db="EMBL/GenBank/DDBJ databases">
        <title>Viral genomes from wild and zoo birds in China.</title>
        <authorList>
            <person name="Yao Y."/>
            <person name="Shan T."/>
            <person name="Yang S."/>
            <person name="Zhang W."/>
        </authorList>
    </citation>
    <scope>NUCLEOTIDE SEQUENCE</scope>
    <source>
        <strain evidence="25">Wpk140cir01nc</strain>
    </source>
</reference>
<evidence type="ECO:0000256" key="19">
    <source>
        <dbReference type="ARBA" id="ARBA00023268"/>
    </source>
</evidence>
<keyword evidence="14" id="KW-0378">Hydrolase</keyword>
<evidence type="ECO:0000256" key="21">
    <source>
        <dbReference type="ARBA" id="ARBA00032243"/>
    </source>
</evidence>
<dbReference type="GO" id="GO:0046872">
    <property type="term" value="F:metal ion binding"/>
    <property type="evidence" value="ECO:0007669"/>
    <property type="project" value="UniProtKB-KW"/>
</dbReference>
<evidence type="ECO:0000256" key="13">
    <source>
        <dbReference type="ARBA" id="ARBA00022759"/>
    </source>
</evidence>
<dbReference type="GO" id="GO:0004519">
    <property type="term" value="F:endonuclease activity"/>
    <property type="evidence" value="ECO:0007669"/>
    <property type="project" value="UniProtKB-KW"/>
</dbReference>
<dbReference type="Pfam" id="PF02407">
    <property type="entry name" value="Viral_Rep"/>
    <property type="match status" value="1"/>
</dbReference>
<comment type="cofactor">
    <cofactor evidence="2">
        <name>Mg(2+)</name>
        <dbReference type="ChEBI" id="CHEBI:18420"/>
    </cofactor>
</comment>
<feature type="region of interest" description="Disordered" evidence="23">
    <location>
        <begin position="16"/>
        <end position="39"/>
    </location>
</feature>
<dbReference type="GO" id="GO:0006260">
    <property type="term" value="P:DNA replication"/>
    <property type="evidence" value="ECO:0007669"/>
    <property type="project" value="UniProtKB-KW"/>
</dbReference>
<keyword evidence="9" id="KW-0235">DNA replication</keyword>
<dbReference type="InterPro" id="IPR049912">
    <property type="entry name" value="CRESS_DNA_REP"/>
</dbReference>
<evidence type="ECO:0000256" key="8">
    <source>
        <dbReference type="ARBA" id="ARBA00022695"/>
    </source>
</evidence>
<keyword evidence="18" id="KW-0238">DNA-binding</keyword>
<dbReference type="PROSITE" id="PS52020">
    <property type="entry name" value="CRESS_DNA_REP"/>
    <property type="match status" value="1"/>
</dbReference>
<evidence type="ECO:0000256" key="17">
    <source>
        <dbReference type="ARBA" id="ARBA00023124"/>
    </source>
</evidence>
<dbReference type="GO" id="GO:0016779">
    <property type="term" value="F:nucleotidyltransferase activity"/>
    <property type="evidence" value="ECO:0007669"/>
    <property type="project" value="UniProtKB-KW"/>
</dbReference>
<dbReference type="GO" id="GO:0003677">
    <property type="term" value="F:DNA binding"/>
    <property type="evidence" value="ECO:0007669"/>
    <property type="project" value="UniProtKB-KW"/>
</dbReference>
<evidence type="ECO:0000256" key="18">
    <source>
        <dbReference type="ARBA" id="ARBA00023125"/>
    </source>
</evidence>
<dbReference type="Pfam" id="PF00910">
    <property type="entry name" value="RNA_helicase"/>
    <property type="match status" value="1"/>
</dbReference>
<keyword evidence="11" id="KW-0479">Metal-binding</keyword>
<evidence type="ECO:0000256" key="12">
    <source>
        <dbReference type="ARBA" id="ARBA00022741"/>
    </source>
</evidence>
<name>A0A6M3YP50_9VIRU</name>
<keyword evidence="15" id="KW-0347">Helicase</keyword>
<dbReference type="InterPro" id="IPR000605">
    <property type="entry name" value="Helicase_SF3_ssDNA/RNA_vir"/>
</dbReference>
<comment type="cofactor">
    <cofactor evidence="1">
        <name>Mn(2+)</name>
        <dbReference type="ChEBI" id="CHEBI:29035"/>
    </cofactor>
</comment>
<evidence type="ECO:0000256" key="7">
    <source>
        <dbReference type="ARBA" id="ARBA00022679"/>
    </source>
</evidence>
<keyword evidence="7" id="KW-0808">Transferase</keyword>
<organism evidence="25">
    <name type="scientific">Circoviridae sp</name>
    <dbReference type="NCBI Taxonomy" id="1954248"/>
    <lineage>
        <taxon>Viruses</taxon>
        <taxon>Monodnaviria</taxon>
        <taxon>Shotokuvirae</taxon>
        <taxon>Cressdnaviricota</taxon>
        <taxon>Arfiviricetes</taxon>
        <taxon>Rohanvirales</taxon>
        <taxon>Nenyaviridae</taxon>
        <taxon>Galvornvirus</taxon>
        <taxon>Galvornvirus isengard</taxon>
    </lineage>
</organism>
<dbReference type="InterPro" id="IPR027417">
    <property type="entry name" value="P-loop_NTPase"/>
</dbReference>
<evidence type="ECO:0000313" key="25">
    <source>
        <dbReference type="EMBL" id="QJI53600.1"/>
    </source>
</evidence>
<evidence type="ECO:0000256" key="4">
    <source>
        <dbReference type="ARBA" id="ARBA00008545"/>
    </source>
</evidence>
<proteinExistence type="inferred from homology"/>
<evidence type="ECO:0000256" key="2">
    <source>
        <dbReference type="ARBA" id="ARBA00001946"/>
    </source>
</evidence>
<evidence type="ECO:0000256" key="6">
    <source>
        <dbReference type="ARBA" id="ARBA00022562"/>
    </source>
</evidence>